<protein>
    <submittedName>
        <fullName evidence="1">Uncharacterized protein</fullName>
    </submittedName>
</protein>
<gene>
    <name evidence="1" type="ORF">PAAG_01635</name>
</gene>
<accession>C1GSZ0</accession>
<dbReference type="AlphaFoldDB" id="C1GSZ0"/>
<name>C1GSZ0_PARBA</name>
<evidence type="ECO:0000313" key="1">
    <source>
        <dbReference type="EMBL" id="EEH39173.2"/>
    </source>
</evidence>
<dbReference type="HOGENOM" id="CLU_2306904_0_0_1"/>
<dbReference type="KEGG" id="pbl:PAAG_01635"/>
<dbReference type="VEuPathDB" id="FungiDB:PAAG_01635"/>
<dbReference type="Proteomes" id="UP000002059">
    <property type="component" value="Partially assembled WGS sequence"/>
</dbReference>
<proteinExistence type="predicted"/>
<keyword evidence="2" id="KW-1185">Reference proteome</keyword>
<evidence type="ECO:0000313" key="2">
    <source>
        <dbReference type="Proteomes" id="UP000002059"/>
    </source>
</evidence>
<dbReference type="EMBL" id="KN293994">
    <property type="protein sequence ID" value="EEH39173.2"/>
    <property type="molecule type" value="Genomic_DNA"/>
</dbReference>
<sequence>MKRVGSGASLGAGEPMFAGVAAEAQSGLANWSPGDTRGLAQAILAFIESGSATELPRIWQQRSDEIRSQHSQSLYNVQWQFQGIQVQMIFVHLSITSTNK</sequence>
<dbReference type="RefSeq" id="XP_002796627.2">
    <property type="nucleotide sequence ID" value="XM_002796581.2"/>
</dbReference>
<organism evidence="1 2">
    <name type="scientific">Paracoccidioides lutzii (strain ATCC MYA-826 / Pb01)</name>
    <name type="common">Paracoccidioides brasiliensis</name>
    <dbReference type="NCBI Taxonomy" id="502779"/>
    <lineage>
        <taxon>Eukaryota</taxon>
        <taxon>Fungi</taxon>
        <taxon>Dikarya</taxon>
        <taxon>Ascomycota</taxon>
        <taxon>Pezizomycotina</taxon>
        <taxon>Eurotiomycetes</taxon>
        <taxon>Eurotiomycetidae</taxon>
        <taxon>Onygenales</taxon>
        <taxon>Ajellomycetaceae</taxon>
        <taxon>Paracoccidioides</taxon>
    </lineage>
</organism>
<dbReference type="GeneID" id="9099924"/>
<reference evidence="1 2" key="1">
    <citation type="journal article" date="2011" name="PLoS Genet.">
        <title>Comparative genomic analysis of human fungal pathogens causing paracoccidioidomycosis.</title>
        <authorList>
            <person name="Desjardins C.A."/>
            <person name="Champion M.D."/>
            <person name="Holder J.W."/>
            <person name="Muszewska A."/>
            <person name="Goldberg J."/>
            <person name="Bailao A.M."/>
            <person name="Brigido M.M."/>
            <person name="Ferreira M.E."/>
            <person name="Garcia A.M."/>
            <person name="Grynberg M."/>
            <person name="Gujja S."/>
            <person name="Heiman D.I."/>
            <person name="Henn M.R."/>
            <person name="Kodira C.D."/>
            <person name="Leon-Narvaez H."/>
            <person name="Longo L.V."/>
            <person name="Ma L.J."/>
            <person name="Malavazi I."/>
            <person name="Matsuo A.L."/>
            <person name="Morais F.V."/>
            <person name="Pereira M."/>
            <person name="Rodriguez-Brito S."/>
            <person name="Sakthikumar S."/>
            <person name="Salem-Izacc S.M."/>
            <person name="Sykes S.M."/>
            <person name="Teixeira M.M."/>
            <person name="Vallejo M.C."/>
            <person name="Walter M.E."/>
            <person name="Yandava C."/>
            <person name="Young S."/>
            <person name="Zeng Q."/>
            <person name="Zucker J."/>
            <person name="Felipe M.S."/>
            <person name="Goldman G.H."/>
            <person name="Haas B.J."/>
            <person name="McEwen J.G."/>
            <person name="Nino-Vega G."/>
            <person name="Puccia R."/>
            <person name="San-Blas G."/>
            <person name="Soares C.M."/>
            <person name="Birren B.W."/>
            <person name="Cuomo C.A."/>
        </authorList>
    </citation>
    <scope>NUCLEOTIDE SEQUENCE [LARGE SCALE GENOMIC DNA]</scope>
    <source>
        <strain evidence="2">ATCC MYA-826 / Pb01</strain>
    </source>
</reference>